<proteinExistence type="inferred from homology"/>
<feature type="domain" description="Pseudouridine synthase RsuA/RluA-like" evidence="12">
    <location>
        <begin position="23"/>
        <end position="180"/>
    </location>
</feature>
<dbReference type="GO" id="GO:0160143">
    <property type="term" value="F:21S rRNA pseudouridine(2819) synthase activity"/>
    <property type="evidence" value="ECO:0007669"/>
    <property type="project" value="UniProtKB-EC"/>
</dbReference>
<dbReference type="PANTHER" id="PTHR21600">
    <property type="entry name" value="MITOCHONDRIAL RNA PSEUDOURIDINE SYNTHASE"/>
    <property type="match status" value="1"/>
</dbReference>
<dbReference type="Gene3D" id="3.30.2350.10">
    <property type="entry name" value="Pseudouridine synthase"/>
    <property type="match status" value="1"/>
</dbReference>
<dbReference type="EMBL" id="ML210166">
    <property type="protein sequence ID" value="TFK27291.1"/>
    <property type="molecule type" value="Genomic_DNA"/>
</dbReference>
<comment type="similarity">
    <text evidence="2">Belongs to the pseudouridine synthase RluA family.</text>
</comment>
<dbReference type="CDD" id="cd02869">
    <property type="entry name" value="PseudoU_synth_RluA_like"/>
    <property type="match status" value="1"/>
</dbReference>
<keyword evidence="4" id="KW-0413">Isomerase</keyword>
<comment type="subcellular location">
    <subcellularLocation>
        <location evidence="1">Mitochondrion</location>
    </subcellularLocation>
</comment>
<evidence type="ECO:0000256" key="4">
    <source>
        <dbReference type="ARBA" id="ARBA00023235"/>
    </source>
</evidence>
<evidence type="ECO:0000256" key="2">
    <source>
        <dbReference type="ARBA" id="ARBA00010876"/>
    </source>
</evidence>
<sequence length="298" mass="32816">MLPTRILRSSNAAVKSVLYHDKHLLVLNKPPGLVCQLGFHGDHVKSSDRLDKFLWKIEEDLKLPSALLHLHRLDAGTTGCLAVATTETAARSLSKQFVTGDVQKTYLALVRGGKETFPTSSGRIESPILYEDGFFKGLGKNGKPSVTEWEVVGSSPTAPLSLLRLNLLTGNKHQLRIHTAMVLGAPILGDTRYSKKPVSPDIASKAAIPPDRTFLHASEISFFRYRQRGPQKRLRLGIRSPLPRDFAKLCKIFKIPLPEDSSPGILINNELTAETTIPELEGRWLNGTIPSSDIDTSN</sequence>
<gene>
    <name evidence="13" type="ORF">FA15DRAFT_666584</name>
</gene>
<dbReference type="OrthoDB" id="428658at2759"/>
<dbReference type="EC" id="5.4.99.43" evidence="7"/>
<dbReference type="GO" id="GO:0005739">
    <property type="term" value="C:mitochondrion"/>
    <property type="evidence" value="ECO:0007669"/>
    <property type="project" value="UniProtKB-SubCell"/>
</dbReference>
<dbReference type="STRING" id="230819.A0A5C3LFK5"/>
<evidence type="ECO:0000256" key="11">
    <source>
        <dbReference type="ARBA" id="ARBA00042700"/>
    </source>
</evidence>
<evidence type="ECO:0000259" key="12">
    <source>
        <dbReference type="Pfam" id="PF00849"/>
    </source>
</evidence>
<evidence type="ECO:0000256" key="8">
    <source>
        <dbReference type="ARBA" id="ARBA00040626"/>
    </source>
</evidence>
<dbReference type="InterPro" id="IPR020103">
    <property type="entry name" value="PsdUridine_synth_cat_dom_sf"/>
</dbReference>
<evidence type="ECO:0000313" key="13">
    <source>
        <dbReference type="EMBL" id="TFK27291.1"/>
    </source>
</evidence>
<dbReference type="InterPro" id="IPR006145">
    <property type="entry name" value="PsdUridine_synth_RsuA/RluA"/>
</dbReference>
<organism evidence="13 14">
    <name type="scientific">Coprinopsis marcescibilis</name>
    <name type="common">Agaric fungus</name>
    <name type="synonym">Psathyrella marcescibilis</name>
    <dbReference type="NCBI Taxonomy" id="230819"/>
    <lineage>
        <taxon>Eukaryota</taxon>
        <taxon>Fungi</taxon>
        <taxon>Dikarya</taxon>
        <taxon>Basidiomycota</taxon>
        <taxon>Agaricomycotina</taxon>
        <taxon>Agaricomycetes</taxon>
        <taxon>Agaricomycetidae</taxon>
        <taxon>Agaricales</taxon>
        <taxon>Agaricineae</taxon>
        <taxon>Psathyrellaceae</taxon>
        <taxon>Coprinopsis</taxon>
    </lineage>
</organism>
<dbReference type="Pfam" id="PF00849">
    <property type="entry name" value="PseudoU_synth_2"/>
    <property type="match status" value="1"/>
</dbReference>
<evidence type="ECO:0000256" key="9">
    <source>
        <dbReference type="ARBA" id="ARBA00041561"/>
    </source>
</evidence>
<keyword evidence="3" id="KW-0496">Mitochondrion</keyword>
<reference evidence="13 14" key="1">
    <citation type="journal article" date="2019" name="Nat. Ecol. Evol.">
        <title>Megaphylogeny resolves global patterns of mushroom evolution.</title>
        <authorList>
            <person name="Varga T."/>
            <person name="Krizsan K."/>
            <person name="Foldi C."/>
            <person name="Dima B."/>
            <person name="Sanchez-Garcia M."/>
            <person name="Sanchez-Ramirez S."/>
            <person name="Szollosi G.J."/>
            <person name="Szarkandi J.G."/>
            <person name="Papp V."/>
            <person name="Albert L."/>
            <person name="Andreopoulos W."/>
            <person name="Angelini C."/>
            <person name="Antonin V."/>
            <person name="Barry K.W."/>
            <person name="Bougher N.L."/>
            <person name="Buchanan P."/>
            <person name="Buyck B."/>
            <person name="Bense V."/>
            <person name="Catcheside P."/>
            <person name="Chovatia M."/>
            <person name="Cooper J."/>
            <person name="Damon W."/>
            <person name="Desjardin D."/>
            <person name="Finy P."/>
            <person name="Geml J."/>
            <person name="Haridas S."/>
            <person name="Hughes K."/>
            <person name="Justo A."/>
            <person name="Karasinski D."/>
            <person name="Kautmanova I."/>
            <person name="Kiss B."/>
            <person name="Kocsube S."/>
            <person name="Kotiranta H."/>
            <person name="LaButti K.M."/>
            <person name="Lechner B.E."/>
            <person name="Liimatainen K."/>
            <person name="Lipzen A."/>
            <person name="Lukacs Z."/>
            <person name="Mihaltcheva S."/>
            <person name="Morgado L.N."/>
            <person name="Niskanen T."/>
            <person name="Noordeloos M.E."/>
            <person name="Ohm R.A."/>
            <person name="Ortiz-Santana B."/>
            <person name="Ovrebo C."/>
            <person name="Racz N."/>
            <person name="Riley R."/>
            <person name="Savchenko A."/>
            <person name="Shiryaev A."/>
            <person name="Soop K."/>
            <person name="Spirin V."/>
            <person name="Szebenyi C."/>
            <person name="Tomsovsky M."/>
            <person name="Tulloss R.E."/>
            <person name="Uehling J."/>
            <person name="Grigoriev I.V."/>
            <person name="Vagvolgyi C."/>
            <person name="Papp T."/>
            <person name="Martin F.M."/>
            <person name="Miettinen O."/>
            <person name="Hibbett D.S."/>
            <person name="Nagy L.G."/>
        </authorList>
    </citation>
    <scope>NUCLEOTIDE SEQUENCE [LARGE SCALE GENOMIC DNA]</scope>
    <source>
        <strain evidence="13 14">CBS 121175</strain>
    </source>
</reference>
<evidence type="ECO:0000313" key="14">
    <source>
        <dbReference type="Proteomes" id="UP000307440"/>
    </source>
</evidence>
<dbReference type="InterPro" id="IPR050188">
    <property type="entry name" value="RluA_PseudoU_synthase"/>
</dbReference>
<evidence type="ECO:0000256" key="1">
    <source>
        <dbReference type="ARBA" id="ARBA00004173"/>
    </source>
</evidence>
<evidence type="ECO:0000256" key="10">
    <source>
        <dbReference type="ARBA" id="ARBA00041978"/>
    </source>
</evidence>
<keyword evidence="14" id="KW-1185">Reference proteome</keyword>
<evidence type="ECO:0000256" key="6">
    <source>
        <dbReference type="ARBA" id="ARBA00037513"/>
    </source>
</evidence>
<comment type="catalytic activity">
    <reaction evidence="5">
        <text>uridine(2819) in 21S rRNA = pseudouridine(2819) in 21S rRNA</text>
        <dbReference type="Rhea" id="RHEA:42556"/>
        <dbReference type="Rhea" id="RHEA-COMP:10113"/>
        <dbReference type="Rhea" id="RHEA-COMP:10114"/>
        <dbReference type="ChEBI" id="CHEBI:65314"/>
        <dbReference type="ChEBI" id="CHEBI:65315"/>
        <dbReference type="EC" id="5.4.99.43"/>
    </reaction>
</comment>
<evidence type="ECO:0000256" key="5">
    <source>
        <dbReference type="ARBA" id="ARBA00036927"/>
    </source>
</evidence>
<name>A0A5C3LFK5_COPMA</name>
<dbReference type="GO" id="GO:0003723">
    <property type="term" value="F:RNA binding"/>
    <property type="evidence" value="ECO:0007669"/>
    <property type="project" value="InterPro"/>
</dbReference>
<comment type="function">
    <text evidence="6">Pseudouridylate synthase responsible for the pseudouridine-2819 formation in mitochondrial 21S rRNA. May modulate the efficiency or the fidelity of the mitochondrial translation machinery.</text>
</comment>
<accession>A0A5C3LFK5</accession>
<dbReference type="GO" id="GO:0000455">
    <property type="term" value="P:enzyme-directed rRNA pseudouridine synthesis"/>
    <property type="evidence" value="ECO:0007669"/>
    <property type="project" value="TreeGrafter"/>
</dbReference>
<evidence type="ECO:0000256" key="7">
    <source>
        <dbReference type="ARBA" id="ARBA00038947"/>
    </source>
</evidence>
<protein>
    <recommendedName>
        <fullName evidence="8">21S rRNA pseudouridine(2819) synthase</fullName>
        <ecNumber evidence="7">5.4.99.43</ecNumber>
    </recommendedName>
    <alternativeName>
        <fullName evidence="10">Pseudouridine synthase 5</fullName>
    </alternativeName>
    <alternativeName>
        <fullName evidence="9">Pseudouridylate synthase PUS5</fullName>
    </alternativeName>
    <alternativeName>
        <fullName evidence="11">Uracil hydrolyase PUS5</fullName>
    </alternativeName>
</protein>
<dbReference type="Proteomes" id="UP000307440">
    <property type="component" value="Unassembled WGS sequence"/>
</dbReference>
<evidence type="ECO:0000256" key="3">
    <source>
        <dbReference type="ARBA" id="ARBA00023128"/>
    </source>
</evidence>
<dbReference type="SUPFAM" id="SSF55120">
    <property type="entry name" value="Pseudouridine synthase"/>
    <property type="match status" value="1"/>
</dbReference>
<dbReference type="PANTHER" id="PTHR21600:SF81">
    <property type="entry name" value="21S RRNA PSEUDOURIDINE(2819) SYNTHASE"/>
    <property type="match status" value="1"/>
</dbReference>
<dbReference type="AlphaFoldDB" id="A0A5C3LFK5"/>